<evidence type="ECO:0000256" key="3">
    <source>
        <dbReference type="ARBA" id="ARBA00022692"/>
    </source>
</evidence>
<dbReference type="CDD" id="cd16380">
    <property type="entry name" value="YitT_C"/>
    <property type="match status" value="1"/>
</dbReference>
<evidence type="ECO:0000256" key="2">
    <source>
        <dbReference type="ARBA" id="ARBA00022475"/>
    </source>
</evidence>
<evidence type="ECO:0000313" key="10">
    <source>
        <dbReference type="Proteomes" id="UP001431693"/>
    </source>
</evidence>
<keyword evidence="4 7" id="KW-1133">Transmembrane helix</keyword>
<organism evidence="9 10">
    <name type="scientific">Kribbibacterium absianum</name>
    <dbReference type="NCBI Taxonomy" id="3044210"/>
    <lineage>
        <taxon>Bacteria</taxon>
        <taxon>Bacillati</taxon>
        <taxon>Actinomycetota</taxon>
        <taxon>Coriobacteriia</taxon>
        <taxon>Coriobacteriales</taxon>
        <taxon>Kribbibacteriaceae</taxon>
        <taxon>Kribbibacterium</taxon>
    </lineage>
</organism>
<feature type="transmembrane region" description="Helical" evidence="7">
    <location>
        <begin position="62"/>
        <end position="82"/>
    </location>
</feature>
<dbReference type="Gene3D" id="3.30.70.120">
    <property type="match status" value="1"/>
</dbReference>
<feature type="transmembrane region" description="Helical" evidence="7">
    <location>
        <begin position="136"/>
        <end position="154"/>
    </location>
</feature>
<dbReference type="Pfam" id="PF10035">
    <property type="entry name" value="DUF2179"/>
    <property type="match status" value="1"/>
</dbReference>
<feature type="region of interest" description="Disordered" evidence="6">
    <location>
        <begin position="1"/>
        <end position="29"/>
    </location>
</feature>
<keyword evidence="3 7" id="KW-0812">Transmembrane</keyword>
<dbReference type="Proteomes" id="UP001431693">
    <property type="component" value="Unassembled WGS sequence"/>
</dbReference>
<evidence type="ECO:0000313" key="9">
    <source>
        <dbReference type="EMBL" id="MDJ1129114.1"/>
    </source>
</evidence>
<keyword evidence="10" id="KW-1185">Reference proteome</keyword>
<gene>
    <name evidence="9" type="ORF">QJ043_03320</name>
</gene>
<feature type="compositionally biased region" description="Basic and acidic residues" evidence="6">
    <location>
        <begin position="1"/>
        <end position="19"/>
    </location>
</feature>
<dbReference type="InterPro" id="IPR051461">
    <property type="entry name" value="UPF0750_membrane"/>
</dbReference>
<dbReference type="PANTHER" id="PTHR33545">
    <property type="entry name" value="UPF0750 MEMBRANE PROTEIN YITT-RELATED"/>
    <property type="match status" value="1"/>
</dbReference>
<feature type="domain" description="DUF2179" evidence="8">
    <location>
        <begin position="279"/>
        <end position="333"/>
    </location>
</feature>
<proteinExistence type="predicted"/>
<reference evidence="9" key="1">
    <citation type="submission" date="2023-05" db="EMBL/GenBank/DDBJ databases">
        <title>[olsenella] sp. nov., isolated from a pig farm feces dump.</title>
        <authorList>
            <person name="Chang Y.-H."/>
        </authorList>
    </citation>
    <scope>NUCLEOTIDE SEQUENCE</scope>
    <source>
        <strain evidence="9">YH-ols2217</strain>
    </source>
</reference>
<protein>
    <submittedName>
        <fullName evidence="9">YitT family protein</fullName>
    </submittedName>
</protein>
<evidence type="ECO:0000256" key="4">
    <source>
        <dbReference type="ARBA" id="ARBA00022989"/>
    </source>
</evidence>
<comment type="subcellular location">
    <subcellularLocation>
        <location evidence="1">Cell membrane</location>
        <topology evidence="1">Multi-pass membrane protein</topology>
    </subcellularLocation>
</comment>
<name>A0ABT6ZJY0_9ACTN</name>
<feature type="transmembrane region" description="Helical" evidence="7">
    <location>
        <begin position="112"/>
        <end position="129"/>
    </location>
</feature>
<sequence>MSEHSDDEQRPERCDDLESTHPIPAQRDAQRRLAGTPMEEQMDEPHIYAAKRVARERERDSFAFVFLCVNAGLILTALGVDLFKAPNHFALGGTSGLSIILATLFPTLDVGAFMWILNGVLVALGLVFLGRKTMGWTIFASFALSFYVSLFEWVWPVVDPLTSNKLLELCFAVLLPALGSALVFNVGASTGGTDILAMILKKYTTLQIGKALFVVDGLIVVWSVFLYGAETGLLCILGLLAKTMVVDGAIESVNQSKVCTLICSDPGAVERYLVEEMRRTATLTRVEGGFSGKPYTQVMCVLSRTEAVRLRNWVRQTQPSAFMTIVTTSDIVGRGFRGAN</sequence>
<evidence type="ECO:0000256" key="1">
    <source>
        <dbReference type="ARBA" id="ARBA00004651"/>
    </source>
</evidence>
<evidence type="ECO:0000256" key="5">
    <source>
        <dbReference type="ARBA" id="ARBA00023136"/>
    </source>
</evidence>
<accession>A0ABT6ZJY0</accession>
<dbReference type="PANTHER" id="PTHR33545:SF9">
    <property type="entry name" value="UPF0750 MEMBRANE PROTEIN YITE"/>
    <property type="match status" value="1"/>
</dbReference>
<dbReference type="Pfam" id="PF02588">
    <property type="entry name" value="YitT_membrane"/>
    <property type="match status" value="1"/>
</dbReference>
<keyword evidence="2" id="KW-1003">Cell membrane</keyword>
<evidence type="ECO:0000259" key="8">
    <source>
        <dbReference type="Pfam" id="PF10035"/>
    </source>
</evidence>
<dbReference type="EMBL" id="JASJEX010000002">
    <property type="protein sequence ID" value="MDJ1129114.1"/>
    <property type="molecule type" value="Genomic_DNA"/>
</dbReference>
<dbReference type="InterPro" id="IPR015867">
    <property type="entry name" value="N-reg_PII/ATP_PRibTrfase_C"/>
</dbReference>
<dbReference type="InterPro" id="IPR019264">
    <property type="entry name" value="DUF2179"/>
</dbReference>
<evidence type="ECO:0000256" key="7">
    <source>
        <dbReference type="SAM" id="Phobius"/>
    </source>
</evidence>
<keyword evidence="5 7" id="KW-0472">Membrane</keyword>
<feature type="transmembrane region" description="Helical" evidence="7">
    <location>
        <begin position="208"/>
        <end position="229"/>
    </location>
</feature>
<evidence type="ECO:0000256" key="6">
    <source>
        <dbReference type="SAM" id="MobiDB-lite"/>
    </source>
</evidence>
<dbReference type="InterPro" id="IPR003740">
    <property type="entry name" value="YitT"/>
</dbReference>
<dbReference type="PIRSF" id="PIRSF006483">
    <property type="entry name" value="Membrane_protein_YitT"/>
    <property type="match status" value="1"/>
</dbReference>
<dbReference type="RefSeq" id="WP_283713848.1">
    <property type="nucleotide sequence ID" value="NZ_JASJEW010000007.1"/>
</dbReference>
<comment type="caution">
    <text evidence="9">The sequence shown here is derived from an EMBL/GenBank/DDBJ whole genome shotgun (WGS) entry which is preliminary data.</text>
</comment>